<organism evidence="1 2">
    <name type="scientific">Persea americana</name>
    <name type="common">Avocado</name>
    <dbReference type="NCBI Taxonomy" id="3435"/>
    <lineage>
        <taxon>Eukaryota</taxon>
        <taxon>Viridiplantae</taxon>
        <taxon>Streptophyta</taxon>
        <taxon>Embryophyta</taxon>
        <taxon>Tracheophyta</taxon>
        <taxon>Spermatophyta</taxon>
        <taxon>Magnoliopsida</taxon>
        <taxon>Magnoliidae</taxon>
        <taxon>Laurales</taxon>
        <taxon>Lauraceae</taxon>
        <taxon>Persea</taxon>
    </lineage>
</organism>
<dbReference type="Proteomes" id="UP001234297">
    <property type="component" value="Chromosome 11"/>
</dbReference>
<proteinExistence type="predicted"/>
<evidence type="ECO:0000313" key="1">
    <source>
        <dbReference type="EMBL" id="KAJ8623873.1"/>
    </source>
</evidence>
<name>A0ACC2KSF1_PERAE</name>
<dbReference type="EMBL" id="CM056819">
    <property type="protein sequence ID" value="KAJ8623873.1"/>
    <property type="molecule type" value="Genomic_DNA"/>
</dbReference>
<protein>
    <submittedName>
        <fullName evidence="1">Uncharacterized protein</fullName>
    </submittedName>
</protein>
<keyword evidence="2" id="KW-1185">Reference proteome</keyword>
<comment type="caution">
    <text evidence="1">The sequence shown here is derived from an EMBL/GenBank/DDBJ whole genome shotgun (WGS) entry which is preliminary data.</text>
</comment>
<accession>A0ACC2KSF1</accession>
<sequence length="1376" mass="155409">MAGEAALSSVLQEFLSKLSSGVGNELRLLLGLEKEKQKLGSNMSRITAVLQDAESRQVLDESAKDWLRKLKDVVYDAEDLLDELVVEDRRRKVENQDGMGKKVRNFFSPLNPLCFRFKIAHKIQELRERLDALAKENKDFPLMGGVVSNQTLISDERETFSKVIESETCGRDDEKEKLIDSLLNSGNEELLSVIPIVGMGGLGKTTLAQLVYSHERVVTHFGARMWVYVSDQDLIVKRLLEKILKSANDGTAVDLDQLSKDQLMTRLEKELSGKRYLLVLDDVWNEDHYKWDELKTALKCGAIGSKILVTTRSDKVAEIMDVVPRPPLGTLSLGESWTLFEKVAHPPTGFVSIGEEIVRKCGGVPLAIKTLGGMLRHETSEREWQSVRDSELWKRTDKEGRVLSILRLSYDHLTSSLKPCFAYCAVIPKGLRFNKDELIKEWIAQGFIHSDDENELLEEEGEKCFNALLRRSLFQVDLETARNAKYKMHDLIHDLLRSVAEKEYFVVGASMMNDLTRHLALCDDEWAGETKNLDALRKCKKLRSMISYGHPLPIDINFCLSFRCLRVLDLSWSSIHFLPNSIDKLRHLRYFDISHTCILELPETICNLHNLQTLRALDIRLQKWPKYMKRMISLRHFEFDADFPLPKGIGELTFLRTFPKFIIAKESGARIEELKGLNLLWGNIHIGGLDNIVSVGCAGEADIKAKKHVISLTLSWSGDETVAAEGNAKEVIEVLEPHSDLKELSVKNYTGLGFPSWMMKKLTNLKKISLSSCKRCEQLPPLGQLDFLESLEIDTMGAVKHIVEFDGSHNYEDLFPSLKDLRLRNMPHLEGWSSPQEDGDGDEQGRERDKQVIFKCLRTLEIKDCPELVQPPRLPLLPRLESLEIGGMDWDMIEIPTSQSLTKVRLDEMPNLERWSPLEADDGALVISHSIRTLSISNCPKLICLPMFLLPDLEELEMSEVGCERIEFSKSLKKVELTKMRSLKRCSPQEGDDGEVFDRLLELVVKECPKMVCLPHFLPSLEKLEIYKSNEMLLASVAKYTSLSSLSIQGLPEVKHLPEELGPNHTSLRKLSISFCPKLISLSNQLENLVALKELIVVGCDDLVLSLPDGLQQQQRSPPLNSLEVLKISFCEKQTSLPGDGIVLPSLKELRIGFCENIESLSADMLKNLTNLSIESSPKVWSSLVSLESLKSLERLNISGCPKSDMMKLLESMENLTSLTSLQIIDCPDMRSLPKSVKTFTSLTDLVIFDCPDMRSLPEWVGDLTLLGDLSIYDCPGMMSLPEGLQRLKNLRWLWISGCPVLERRVQRNKGQDWHKVAHVRHIEIGRGIESQGTEGEASGDQCPHILLHSLKKLEKLLHLPSCCSYAPSSSSPPST</sequence>
<reference evidence="1 2" key="1">
    <citation type="journal article" date="2022" name="Hortic Res">
        <title>A haplotype resolved chromosomal level avocado genome allows analysis of novel avocado genes.</title>
        <authorList>
            <person name="Nath O."/>
            <person name="Fletcher S.J."/>
            <person name="Hayward A."/>
            <person name="Shaw L.M."/>
            <person name="Masouleh A.K."/>
            <person name="Furtado A."/>
            <person name="Henry R.J."/>
            <person name="Mitter N."/>
        </authorList>
    </citation>
    <scope>NUCLEOTIDE SEQUENCE [LARGE SCALE GENOMIC DNA]</scope>
    <source>
        <strain evidence="2">cv. Hass</strain>
    </source>
</reference>
<gene>
    <name evidence="1" type="ORF">MRB53_032403</name>
</gene>
<evidence type="ECO:0000313" key="2">
    <source>
        <dbReference type="Proteomes" id="UP001234297"/>
    </source>
</evidence>